<accession>A0A4S4KJP4</accession>
<dbReference type="AlphaFoldDB" id="A0A4S4KJP4"/>
<organism evidence="4 5">
    <name type="scientific">Hermanssonia centrifuga</name>
    <dbReference type="NCBI Taxonomy" id="98765"/>
    <lineage>
        <taxon>Eukaryota</taxon>
        <taxon>Fungi</taxon>
        <taxon>Dikarya</taxon>
        <taxon>Basidiomycota</taxon>
        <taxon>Agaricomycotina</taxon>
        <taxon>Agaricomycetes</taxon>
        <taxon>Polyporales</taxon>
        <taxon>Meruliaceae</taxon>
        <taxon>Hermanssonia</taxon>
    </lineage>
</organism>
<dbReference type="GO" id="GO:0033389">
    <property type="term" value="P:putrescine biosynthetic process from arginine, via agmatine"/>
    <property type="evidence" value="ECO:0007669"/>
    <property type="project" value="TreeGrafter"/>
</dbReference>
<evidence type="ECO:0000256" key="2">
    <source>
        <dbReference type="ARBA" id="ARBA00022801"/>
    </source>
</evidence>
<evidence type="ECO:0000313" key="4">
    <source>
        <dbReference type="EMBL" id="THG98635.1"/>
    </source>
</evidence>
<comment type="similarity">
    <text evidence="3">Belongs to the arginase family.</text>
</comment>
<gene>
    <name evidence="4" type="ORF">EW026_g3597</name>
</gene>
<dbReference type="Proteomes" id="UP000309038">
    <property type="component" value="Unassembled WGS sequence"/>
</dbReference>
<keyword evidence="2" id="KW-0378">Hydrolase</keyword>
<keyword evidence="1" id="KW-0479">Metal-binding</keyword>
<dbReference type="PANTHER" id="PTHR11358:SF26">
    <property type="entry name" value="GUANIDINO ACID HYDROLASE, MITOCHONDRIAL"/>
    <property type="match status" value="1"/>
</dbReference>
<dbReference type="GO" id="GO:0008783">
    <property type="term" value="F:agmatinase activity"/>
    <property type="evidence" value="ECO:0007669"/>
    <property type="project" value="TreeGrafter"/>
</dbReference>
<sequence length="151" mass="16182">MTNTSVHLGIRSKVTGIEDIEVDKTVGFQIISTDDIDDLGVPEIIHRIRKRIGDSPVYLSIDIDVIDCGLAPGTGTPEAGGWTTRETKRILRGLTGLNWVGADVVEVSPAYDHAEVTGIAAADLVHDCLSMFLSSTPPKAATSWAPSRDEL</sequence>
<dbReference type="InterPro" id="IPR006035">
    <property type="entry name" value="Ureohydrolase"/>
</dbReference>
<dbReference type="PROSITE" id="PS51409">
    <property type="entry name" value="ARGINASE_2"/>
    <property type="match status" value="1"/>
</dbReference>
<dbReference type="PANTHER" id="PTHR11358">
    <property type="entry name" value="ARGINASE/AGMATINASE"/>
    <property type="match status" value="1"/>
</dbReference>
<dbReference type="GO" id="GO:0046872">
    <property type="term" value="F:metal ion binding"/>
    <property type="evidence" value="ECO:0007669"/>
    <property type="project" value="UniProtKB-KW"/>
</dbReference>
<proteinExistence type="inferred from homology"/>
<keyword evidence="5" id="KW-1185">Reference proteome</keyword>
<evidence type="ECO:0000256" key="1">
    <source>
        <dbReference type="ARBA" id="ARBA00022723"/>
    </source>
</evidence>
<dbReference type="SUPFAM" id="SSF52768">
    <property type="entry name" value="Arginase/deacetylase"/>
    <property type="match status" value="1"/>
</dbReference>
<comment type="caution">
    <text evidence="4">The sequence shown here is derived from an EMBL/GenBank/DDBJ whole genome shotgun (WGS) entry which is preliminary data.</text>
</comment>
<name>A0A4S4KJP4_9APHY</name>
<evidence type="ECO:0000313" key="5">
    <source>
        <dbReference type="Proteomes" id="UP000309038"/>
    </source>
</evidence>
<evidence type="ECO:0000256" key="3">
    <source>
        <dbReference type="PROSITE-ProRule" id="PRU00742"/>
    </source>
</evidence>
<protein>
    <recommendedName>
        <fullName evidence="6">Agmatinase</fullName>
    </recommendedName>
</protein>
<dbReference type="InterPro" id="IPR023696">
    <property type="entry name" value="Ureohydrolase_dom_sf"/>
</dbReference>
<evidence type="ECO:0008006" key="6">
    <source>
        <dbReference type="Google" id="ProtNLM"/>
    </source>
</evidence>
<reference evidence="4 5" key="1">
    <citation type="submission" date="2019-02" db="EMBL/GenBank/DDBJ databases">
        <title>Genome sequencing of the rare red list fungi Phlebia centrifuga.</title>
        <authorList>
            <person name="Buettner E."/>
            <person name="Kellner H."/>
        </authorList>
    </citation>
    <scope>NUCLEOTIDE SEQUENCE [LARGE SCALE GENOMIC DNA]</scope>
    <source>
        <strain evidence="4 5">DSM 108282</strain>
    </source>
</reference>
<dbReference type="EMBL" id="SGPJ01000110">
    <property type="protein sequence ID" value="THG98635.1"/>
    <property type="molecule type" value="Genomic_DNA"/>
</dbReference>
<dbReference type="Gene3D" id="3.40.800.10">
    <property type="entry name" value="Ureohydrolase domain"/>
    <property type="match status" value="1"/>
</dbReference>
<dbReference type="Pfam" id="PF00491">
    <property type="entry name" value="Arginase"/>
    <property type="match status" value="1"/>
</dbReference>